<dbReference type="EMBL" id="CP017818">
    <property type="protein sequence ID" value="APA09817.1"/>
    <property type="molecule type" value="Genomic_DNA"/>
</dbReference>
<organism evidence="1 2">
    <name type="scientific">Sclerotinia sclerotiorum (strain ATCC 18683 / 1980 / Ss-1)</name>
    <name type="common">White mold</name>
    <name type="synonym">Whetzelinia sclerotiorum</name>
    <dbReference type="NCBI Taxonomy" id="665079"/>
    <lineage>
        <taxon>Eukaryota</taxon>
        <taxon>Fungi</taxon>
        <taxon>Dikarya</taxon>
        <taxon>Ascomycota</taxon>
        <taxon>Pezizomycotina</taxon>
        <taxon>Leotiomycetes</taxon>
        <taxon>Helotiales</taxon>
        <taxon>Sclerotiniaceae</taxon>
        <taxon>Sclerotinia</taxon>
    </lineage>
</organism>
<dbReference type="OMA" id="IWENSCH"/>
<accession>A0A1D9Q4F7</accession>
<name>A0A1D9Q4F7_SCLS1</name>
<reference evidence="2" key="1">
    <citation type="journal article" date="2017" name="Genome Biol. Evol.">
        <title>The complete genome sequence of the phytopathogenic fungus Sclerotinia sclerotiorum reveals insights into the genome architecture of broad host range pathogens.</title>
        <authorList>
            <person name="Derbyshire M."/>
            <person name="Denton-Giles M."/>
            <person name="Hegedus D."/>
            <person name="Seifbarghy S."/>
            <person name="Rollins J."/>
            <person name="van Kan J."/>
            <person name="Seidl M.F."/>
            <person name="Faino L."/>
            <person name="Mbengue M."/>
            <person name="Navaud O."/>
            <person name="Raffaele S."/>
            <person name="Hammond-Kosack K."/>
            <person name="Heard S."/>
            <person name="Oliver R."/>
        </authorList>
    </citation>
    <scope>NUCLEOTIDE SEQUENCE [LARGE SCALE GENOMIC DNA]</scope>
    <source>
        <strain evidence="2">ATCC 18683 / 1980 / Ss-1</strain>
    </source>
</reference>
<dbReference type="OrthoDB" id="4524829at2759"/>
<dbReference type="RefSeq" id="XP_001593050.1">
    <property type="nucleotide sequence ID" value="XM_001593000.1"/>
</dbReference>
<dbReference type="KEGG" id="ssl:SS1G_05972"/>
<evidence type="ECO:0000313" key="1">
    <source>
        <dbReference type="EMBL" id="APA09817.1"/>
    </source>
</evidence>
<dbReference type="Proteomes" id="UP000177798">
    <property type="component" value="Chromosome 5"/>
</dbReference>
<sequence length="105" mass="11814">MPSSVWLDGRDHSQEAHIYTGTLWFKERKIWENSCHDNTIQLGDALHKLDPQFSMTFASKEKTLEGHTKSISVRVGDNVILDKLSTHDNMHELVVSVTAILAAIA</sequence>
<dbReference type="VEuPathDB" id="FungiDB:sscle_05g045870"/>
<protein>
    <submittedName>
        <fullName evidence="1">Uncharacterized protein</fullName>
    </submittedName>
</protein>
<evidence type="ECO:0000313" key="2">
    <source>
        <dbReference type="Proteomes" id="UP000177798"/>
    </source>
</evidence>
<gene>
    <name evidence="1" type="ORF">sscle_05g045870</name>
</gene>
<dbReference type="AlphaFoldDB" id="A0A1D9Q4F7"/>
<proteinExistence type="predicted"/>